<name>A0A3L6QN21_PANMI</name>
<dbReference type="InterPro" id="IPR046960">
    <property type="entry name" value="PPR_At4g14850-like_plant"/>
</dbReference>
<evidence type="ECO:0000313" key="2">
    <source>
        <dbReference type="Proteomes" id="UP000275267"/>
    </source>
</evidence>
<protein>
    <submittedName>
        <fullName evidence="1">Pentatricopeptide repeat-containing protein</fullName>
    </submittedName>
</protein>
<proteinExistence type="predicted"/>
<gene>
    <name evidence="1" type="ORF">C2845_PM04G23000</name>
</gene>
<evidence type="ECO:0000313" key="1">
    <source>
        <dbReference type="EMBL" id="RLM84574.1"/>
    </source>
</evidence>
<sequence>MVLVRVASKRQPRPRPRDSYDVVSLLQSHPDAGRLAQIHSHVVTSGLEGDRFVAAGLVARYAALGRAGVAAARNVFDRAPHRDASSGTRVPAAGNRYTYTFAVQACAAAGDDDAGRAGRAVHALAVGAGVDLDVFVGNAFVAFYARCGDVAAARKVFDGVAAKDVVSWNGPGLRAGPWSPGTPRTGTRTRRSRCSVPCCGAARPAGQTSSP</sequence>
<dbReference type="EMBL" id="PQIB02000011">
    <property type="protein sequence ID" value="RLM84574.1"/>
    <property type="molecule type" value="Genomic_DNA"/>
</dbReference>
<dbReference type="AlphaFoldDB" id="A0A3L6QN21"/>
<comment type="caution">
    <text evidence="1">The sequence shown here is derived from an EMBL/GenBank/DDBJ whole genome shotgun (WGS) entry which is preliminary data.</text>
</comment>
<accession>A0A3L6QN21</accession>
<dbReference type="InterPro" id="IPR011990">
    <property type="entry name" value="TPR-like_helical_dom_sf"/>
</dbReference>
<dbReference type="PANTHER" id="PTHR47926">
    <property type="entry name" value="PENTATRICOPEPTIDE REPEAT-CONTAINING PROTEIN"/>
    <property type="match status" value="1"/>
</dbReference>
<dbReference type="Proteomes" id="UP000275267">
    <property type="component" value="Unassembled WGS sequence"/>
</dbReference>
<reference evidence="2" key="1">
    <citation type="journal article" date="2019" name="Nat. Commun.">
        <title>The genome of broomcorn millet.</title>
        <authorList>
            <person name="Zou C."/>
            <person name="Miki D."/>
            <person name="Li D."/>
            <person name="Tang Q."/>
            <person name="Xiao L."/>
            <person name="Rajput S."/>
            <person name="Deng P."/>
            <person name="Jia W."/>
            <person name="Huang R."/>
            <person name="Zhang M."/>
            <person name="Sun Y."/>
            <person name="Hu J."/>
            <person name="Fu X."/>
            <person name="Schnable P.S."/>
            <person name="Li F."/>
            <person name="Zhang H."/>
            <person name="Feng B."/>
            <person name="Zhu X."/>
            <person name="Liu R."/>
            <person name="Schnable J.C."/>
            <person name="Zhu J.-K."/>
            <person name="Zhang H."/>
        </authorList>
    </citation>
    <scope>NUCLEOTIDE SEQUENCE [LARGE SCALE GENOMIC DNA]</scope>
</reference>
<dbReference type="STRING" id="4540.A0A3L6QN21"/>
<dbReference type="OrthoDB" id="1882394at2759"/>
<dbReference type="Gene3D" id="1.25.40.10">
    <property type="entry name" value="Tetratricopeptide repeat domain"/>
    <property type="match status" value="1"/>
</dbReference>
<keyword evidence="2" id="KW-1185">Reference proteome</keyword>
<dbReference type="GO" id="GO:0003723">
    <property type="term" value="F:RNA binding"/>
    <property type="evidence" value="ECO:0007669"/>
    <property type="project" value="InterPro"/>
</dbReference>
<dbReference type="GO" id="GO:0009451">
    <property type="term" value="P:RNA modification"/>
    <property type="evidence" value="ECO:0007669"/>
    <property type="project" value="InterPro"/>
</dbReference>
<organism evidence="1 2">
    <name type="scientific">Panicum miliaceum</name>
    <name type="common">Proso millet</name>
    <name type="synonym">Broomcorn millet</name>
    <dbReference type="NCBI Taxonomy" id="4540"/>
    <lineage>
        <taxon>Eukaryota</taxon>
        <taxon>Viridiplantae</taxon>
        <taxon>Streptophyta</taxon>
        <taxon>Embryophyta</taxon>
        <taxon>Tracheophyta</taxon>
        <taxon>Spermatophyta</taxon>
        <taxon>Magnoliopsida</taxon>
        <taxon>Liliopsida</taxon>
        <taxon>Poales</taxon>
        <taxon>Poaceae</taxon>
        <taxon>PACMAD clade</taxon>
        <taxon>Panicoideae</taxon>
        <taxon>Panicodae</taxon>
        <taxon>Paniceae</taxon>
        <taxon>Panicinae</taxon>
        <taxon>Panicum</taxon>
        <taxon>Panicum sect. Panicum</taxon>
    </lineage>
</organism>